<dbReference type="InterPro" id="IPR050109">
    <property type="entry name" value="HTH-type_TetR-like_transc_reg"/>
</dbReference>
<dbReference type="GO" id="GO:0006355">
    <property type="term" value="P:regulation of DNA-templated transcription"/>
    <property type="evidence" value="ECO:0007669"/>
    <property type="project" value="UniProtKB-ARBA"/>
</dbReference>
<name>A0ABD5EJ13_9ACTN</name>
<accession>A0ABD5EJ13</accession>
<dbReference type="Gene3D" id="1.10.357.10">
    <property type="entry name" value="Tetracycline Repressor, domain 2"/>
    <property type="match status" value="1"/>
</dbReference>
<feature type="domain" description="HTH tetR-type" evidence="3">
    <location>
        <begin position="1"/>
        <end position="50"/>
    </location>
</feature>
<proteinExistence type="predicted"/>
<comment type="caution">
    <text evidence="4">The sequence shown here is derived from an EMBL/GenBank/DDBJ whole genome shotgun (WGS) entry which is preliminary data.</text>
</comment>
<evidence type="ECO:0000313" key="5">
    <source>
        <dbReference type="Proteomes" id="UP001183535"/>
    </source>
</evidence>
<gene>
    <name evidence="4" type="ORF">RM877_07905</name>
</gene>
<dbReference type="GO" id="GO:0003677">
    <property type="term" value="F:DNA binding"/>
    <property type="evidence" value="ECO:0007669"/>
    <property type="project" value="UniProtKB-UniRule"/>
</dbReference>
<dbReference type="PANTHER" id="PTHR30055">
    <property type="entry name" value="HTH-TYPE TRANSCRIPTIONAL REGULATOR RUTR"/>
    <property type="match status" value="1"/>
</dbReference>
<keyword evidence="1 2" id="KW-0238">DNA-binding</keyword>
<evidence type="ECO:0000256" key="1">
    <source>
        <dbReference type="ARBA" id="ARBA00023125"/>
    </source>
</evidence>
<keyword evidence="5" id="KW-1185">Reference proteome</keyword>
<organism evidence="4 5">
    <name type="scientific">Streptomyces doudnae</name>
    <dbReference type="NCBI Taxonomy" id="3075536"/>
    <lineage>
        <taxon>Bacteria</taxon>
        <taxon>Bacillati</taxon>
        <taxon>Actinomycetota</taxon>
        <taxon>Actinomycetes</taxon>
        <taxon>Kitasatosporales</taxon>
        <taxon>Streptomycetaceae</taxon>
        <taxon>Streptomyces</taxon>
    </lineage>
</organism>
<feature type="DNA-binding region" description="H-T-H motif" evidence="2">
    <location>
        <begin position="13"/>
        <end position="32"/>
    </location>
</feature>
<evidence type="ECO:0000256" key="2">
    <source>
        <dbReference type="PROSITE-ProRule" id="PRU00335"/>
    </source>
</evidence>
<dbReference type="Pfam" id="PF00440">
    <property type="entry name" value="TetR_N"/>
    <property type="match status" value="1"/>
</dbReference>
<dbReference type="Gene3D" id="1.10.10.60">
    <property type="entry name" value="Homeodomain-like"/>
    <property type="match status" value="1"/>
</dbReference>
<dbReference type="Proteomes" id="UP001183535">
    <property type="component" value="Unassembled WGS sequence"/>
</dbReference>
<evidence type="ECO:0000313" key="4">
    <source>
        <dbReference type="EMBL" id="MDT0434606.1"/>
    </source>
</evidence>
<protein>
    <submittedName>
        <fullName evidence="4">TetR/AcrR family transcriptional regulator</fullName>
    </submittedName>
</protein>
<sequence length="164" mass="17880">MITFARFGYRKTSMEEVARAADISRPGLYFLFSSKEALFRAAVTQALERDIAAAEHALAGTGRPLPERLVDAFDHWAGRYVGPLARDVAGVIEDNPGLLGEIVETMPRRFEQLITDAIAGESGHDAAPLVAQTVISTSIGLKHQTASREFYLARLKVAVGLLLR</sequence>
<dbReference type="SUPFAM" id="SSF46689">
    <property type="entry name" value="Homeodomain-like"/>
    <property type="match status" value="1"/>
</dbReference>
<dbReference type="AlphaFoldDB" id="A0ABD5EJ13"/>
<dbReference type="InterPro" id="IPR001647">
    <property type="entry name" value="HTH_TetR"/>
</dbReference>
<dbReference type="InterPro" id="IPR009057">
    <property type="entry name" value="Homeodomain-like_sf"/>
</dbReference>
<dbReference type="PROSITE" id="PS50977">
    <property type="entry name" value="HTH_TETR_2"/>
    <property type="match status" value="1"/>
</dbReference>
<dbReference type="EMBL" id="JAVRES010000002">
    <property type="protein sequence ID" value="MDT0434606.1"/>
    <property type="molecule type" value="Genomic_DNA"/>
</dbReference>
<reference evidence="5" key="1">
    <citation type="submission" date="2023-07" db="EMBL/GenBank/DDBJ databases">
        <title>30 novel species of actinomycetes from the DSMZ collection.</title>
        <authorList>
            <person name="Nouioui I."/>
        </authorList>
    </citation>
    <scope>NUCLEOTIDE SEQUENCE [LARGE SCALE GENOMIC DNA]</scope>
    <source>
        <strain evidence="5">DSM 41981</strain>
    </source>
</reference>
<dbReference type="PANTHER" id="PTHR30055:SF146">
    <property type="entry name" value="HTH-TYPE TRANSCRIPTIONAL DUAL REGULATOR CECR"/>
    <property type="match status" value="1"/>
</dbReference>
<evidence type="ECO:0000259" key="3">
    <source>
        <dbReference type="PROSITE" id="PS50977"/>
    </source>
</evidence>